<keyword evidence="1" id="KW-0067">ATP-binding</keyword>
<dbReference type="EMBL" id="CP012673">
    <property type="protein sequence ID" value="AUX43652.1"/>
    <property type="molecule type" value="Genomic_DNA"/>
</dbReference>
<dbReference type="RefSeq" id="WP_104982303.1">
    <property type="nucleotide sequence ID" value="NZ_CP012673.1"/>
</dbReference>
<dbReference type="Pfam" id="PF10923">
    <property type="entry name" value="BrxC_BrxD"/>
    <property type="match status" value="1"/>
</dbReference>
<dbReference type="AlphaFoldDB" id="A0A2L0EWI3"/>
<name>A0A2L0EWI3_SORCE</name>
<dbReference type="GO" id="GO:0005524">
    <property type="term" value="F:ATP binding"/>
    <property type="evidence" value="ECO:0007669"/>
    <property type="project" value="UniProtKB-KW"/>
</dbReference>
<dbReference type="SUPFAM" id="SSF52540">
    <property type="entry name" value="P-loop containing nucleoside triphosphate hydrolases"/>
    <property type="match status" value="1"/>
</dbReference>
<proteinExistence type="predicted"/>
<sequence length="453" mass="50830">MADLELPSKARRKDIVHTLRTGTVPEKGLEYLAVGLDRFEKAIVEELRECTTGRSRFKAVRGDYGAGKTFFSRHFAARALALDMAVTEVQVSEVDTPLYRLETVYRRALEHLRTKERDRGAFRQLIEKWFFDLEEEVLAAEAELSSDPARFHERVAERLEERLVEVAADQPAFSSALRAAHRARLEEDDATFEGLIAWLMGQPHVGTSIKRKANLKADLDHTGALAFLRGLLLLLKQTGRPGLMFVLDEVETIQRVRGDSREKSLNALRQLIDAIGRDAYPGLYLLITGTPAFFDGPQGVRRAPALAERLHTDFDEDTRFDNPKAVQVRLLPFDEERLVEVAKRVRSLYPADHPERIQAKVTDEVLRAVARQVTGKLGQKTGIAPRLFLKKLVDRVLDRVDQFEDFEPTEHLDLKISAAEMTAEEAAAAGIARSPDDIVLEMGGARADGDDDG</sequence>
<reference evidence="1 2" key="1">
    <citation type="submission" date="2015-09" db="EMBL/GenBank/DDBJ databases">
        <title>Sorangium comparison.</title>
        <authorList>
            <person name="Zaburannyi N."/>
            <person name="Bunk B."/>
            <person name="Overmann J."/>
            <person name="Mueller R."/>
        </authorList>
    </citation>
    <scope>NUCLEOTIDE SEQUENCE [LARGE SCALE GENOMIC DNA]</scope>
    <source>
        <strain evidence="1 2">So ce26</strain>
    </source>
</reference>
<evidence type="ECO:0000313" key="1">
    <source>
        <dbReference type="EMBL" id="AUX43652.1"/>
    </source>
</evidence>
<gene>
    <name evidence="1" type="ORF">SOCE26_051040</name>
</gene>
<dbReference type="NCBIfam" id="NF033438">
    <property type="entry name" value="BREX_BrxD"/>
    <property type="match status" value="1"/>
</dbReference>
<dbReference type="Proteomes" id="UP000238348">
    <property type="component" value="Chromosome"/>
</dbReference>
<protein>
    <submittedName>
        <fullName evidence="1">ATP-binding protein</fullName>
    </submittedName>
</protein>
<dbReference type="InterPro" id="IPR021228">
    <property type="entry name" value="BrxD"/>
</dbReference>
<dbReference type="InterPro" id="IPR027417">
    <property type="entry name" value="P-loop_NTPase"/>
</dbReference>
<accession>A0A2L0EWI3</accession>
<dbReference type="OrthoDB" id="9772976at2"/>
<organism evidence="1 2">
    <name type="scientific">Sorangium cellulosum</name>
    <name type="common">Polyangium cellulosum</name>
    <dbReference type="NCBI Taxonomy" id="56"/>
    <lineage>
        <taxon>Bacteria</taxon>
        <taxon>Pseudomonadati</taxon>
        <taxon>Myxococcota</taxon>
        <taxon>Polyangia</taxon>
        <taxon>Polyangiales</taxon>
        <taxon>Polyangiaceae</taxon>
        <taxon>Sorangium</taxon>
    </lineage>
</organism>
<keyword evidence="1" id="KW-0547">Nucleotide-binding</keyword>
<evidence type="ECO:0000313" key="2">
    <source>
        <dbReference type="Proteomes" id="UP000238348"/>
    </source>
</evidence>